<sequence>MCRGLGIRPPKADPPWADISQEYLTLILFSANFNIQIFFQRRFDMENQGFLTTITKDKKKWTFPNLLTVTRMMVFAPLILYLMLDDKMAQAGYLYVIAAITDWLDGKIARGWKQQSETGELLDPIADKLLVLLPLIVLIQHGVWWWLVALIFIREIGVTLGRMYINGKPELKPAAKVTYLGKLKATFQYAAIILVIFGFSYPNAIMSVAAFFTVWSGIDYLIIFWRLFKKVAFSS</sequence>
<proteinExistence type="inferred from homology"/>
<feature type="transmembrane region" description="Helical" evidence="13">
    <location>
        <begin position="186"/>
        <end position="202"/>
    </location>
</feature>
<reference evidence="15" key="1">
    <citation type="submission" date="2017-09" db="EMBL/GenBank/DDBJ databases">
        <title>Depth-based differentiation of microbial function through sediment-hosted aquifers and enrichment of novel symbionts in the deep terrestrial subsurface.</title>
        <authorList>
            <person name="Probst A.J."/>
            <person name="Ladd B."/>
            <person name="Jarett J.K."/>
            <person name="Geller-Mcgrath D.E."/>
            <person name="Sieber C.M.K."/>
            <person name="Emerson J.B."/>
            <person name="Anantharaman K."/>
            <person name="Thomas B.C."/>
            <person name="Malmstrom R."/>
            <person name="Stieglmeier M."/>
            <person name="Klingl A."/>
            <person name="Woyke T."/>
            <person name="Ryan C.M."/>
            <person name="Banfield J.F."/>
        </authorList>
    </citation>
    <scope>NUCLEOTIDE SEQUENCE [LARGE SCALE GENOMIC DNA]</scope>
</reference>
<dbReference type="GO" id="GO:0016020">
    <property type="term" value="C:membrane"/>
    <property type="evidence" value="ECO:0007669"/>
    <property type="project" value="UniProtKB-SubCell"/>
</dbReference>
<keyword evidence="9" id="KW-0594">Phospholipid biosynthesis</keyword>
<keyword evidence="8 13" id="KW-0472">Membrane</keyword>
<comment type="caution">
    <text evidence="14">The sequence shown here is derived from an EMBL/GenBank/DDBJ whole genome shotgun (WGS) entry which is preliminary data.</text>
</comment>
<keyword evidence="7" id="KW-0443">Lipid metabolism</keyword>
<keyword evidence="3" id="KW-0444">Lipid biosynthesis</keyword>
<dbReference type="NCBIfam" id="TIGR00560">
    <property type="entry name" value="pgsA"/>
    <property type="match status" value="1"/>
</dbReference>
<dbReference type="InterPro" id="IPR000462">
    <property type="entry name" value="CDP-OH_P_trans"/>
</dbReference>
<keyword evidence="10" id="KW-1208">Phospholipid metabolism</keyword>
<evidence type="ECO:0000256" key="13">
    <source>
        <dbReference type="SAM" id="Phobius"/>
    </source>
</evidence>
<dbReference type="EC" id="2.7.8.5" evidence="11"/>
<comment type="similarity">
    <text evidence="2 12">Belongs to the CDP-alcohol phosphatidyltransferase class-I family.</text>
</comment>
<keyword evidence="5 13" id="KW-0812">Transmembrane</keyword>
<feature type="transmembrane region" description="Helical" evidence="13">
    <location>
        <begin position="208"/>
        <end position="228"/>
    </location>
</feature>
<dbReference type="InterPro" id="IPR048254">
    <property type="entry name" value="CDP_ALCOHOL_P_TRANSF_CS"/>
</dbReference>
<dbReference type="AlphaFoldDB" id="A0A2H0V2B2"/>
<evidence type="ECO:0000313" key="14">
    <source>
        <dbReference type="EMBL" id="PIR93241.1"/>
    </source>
</evidence>
<dbReference type="PANTHER" id="PTHR14269">
    <property type="entry name" value="CDP-DIACYLGLYCEROL--GLYCEROL-3-PHOSPHATE 3-PHOSPHATIDYLTRANSFERASE-RELATED"/>
    <property type="match status" value="1"/>
</dbReference>
<dbReference type="PROSITE" id="PS00379">
    <property type="entry name" value="CDP_ALCOHOL_P_TRANSF"/>
    <property type="match status" value="1"/>
</dbReference>
<evidence type="ECO:0000313" key="15">
    <source>
        <dbReference type="Proteomes" id="UP000228626"/>
    </source>
</evidence>
<keyword evidence="6 13" id="KW-1133">Transmembrane helix</keyword>
<dbReference type="InterPro" id="IPR004570">
    <property type="entry name" value="Phosphatidylglycerol_P_synth"/>
</dbReference>
<evidence type="ECO:0000256" key="7">
    <source>
        <dbReference type="ARBA" id="ARBA00023098"/>
    </source>
</evidence>
<dbReference type="PANTHER" id="PTHR14269:SF62">
    <property type="entry name" value="CDP-DIACYLGLYCEROL--GLYCEROL-3-PHOSPHATE 3-PHOSPHATIDYLTRANSFERASE 1, CHLOROPLASTIC"/>
    <property type="match status" value="1"/>
</dbReference>
<protein>
    <recommendedName>
        <fullName evidence="11">CDP-diacylglycerol--glycerol-3-phosphate 3-phosphatidyltransferase</fullName>
        <ecNumber evidence="11">2.7.8.5</ecNumber>
    </recommendedName>
</protein>
<evidence type="ECO:0000256" key="5">
    <source>
        <dbReference type="ARBA" id="ARBA00022692"/>
    </source>
</evidence>
<accession>A0A2H0V2B2</accession>
<evidence type="ECO:0000256" key="3">
    <source>
        <dbReference type="ARBA" id="ARBA00022516"/>
    </source>
</evidence>
<dbReference type="GO" id="GO:0008444">
    <property type="term" value="F:CDP-diacylglycerol-glycerol-3-phosphate 3-phosphatidyltransferase activity"/>
    <property type="evidence" value="ECO:0007669"/>
    <property type="project" value="UniProtKB-UniRule"/>
</dbReference>
<evidence type="ECO:0000256" key="1">
    <source>
        <dbReference type="ARBA" id="ARBA00004141"/>
    </source>
</evidence>
<organism evidence="14 15">
    <name type="scientific">Candidatus Falkowbacteria bacterium CG10_big_fil_rev_8_21_14_0_10_43_10</name>
    <dbReference type="NCBI Taxonomy" id="1974567"/>
    <lineage>
        <taxon>Bacteria</taxon>
        <taxon>Candidatus Falkowiibacteriota</taxon>
    </lineage>
</organism>
<dbReference type="Proteomes" id="UP000228626">
    <property type="component" value="Unassembled WGS sequence"/>
</dbReference>
<evidence type="ECO:0000256" key="11">
    <source>
        <dbReference type="NCBIfam" id="TIGR00560"/>
    </source>
</evidence>
<evidence type="ECO:0000256" key="8">
    <source>
        <dbReference type="ARBA" id="ARBA00023136"/>
    </source>
</evidence>
<keyword evidence="4 12" id="KW-0808">Transferase</keyword>
<dbReference type="InterPro" id="IPR043130">
    <property type="entry name" value="CDP-OH_PTrfase_TM_dom"/>
</dbReference>
<gene>
    <name evidence="14" type="primary">pgsA</name>
    <name evidence="14" type="ORF">COT99_01825</name>
</gene>
<comment type="subcellular location">
    <subcellularLocation>
        <location evidence="1">Membrane</location>
        <topology evidence="1">Multi-pass membrane protein</topology>
    </subcellularLocation>
</comment>
<dbReference type="GO" id="GO:0046474">
    <property type="term" value="P:glycerophospholipid biosynthetic process"/>
    <property type="evidence" value="ECO:0007669"/>
    <property type="project" value="TreeGrafter"/>
</dbReference>
<evidence type="ECO:0000256" key="9">
    <source>
        <dbReference type="ARBA" id="ARBA00023209"/>
    </source>
</evidence>
<dbReference type="Pfam" id="PF01066">
    <property type="entry name" value="CDP-OH_P_transf"/>
    <property type="match status" value="1"/>
</dbReference>
<evidence type="ECO:0000256" key="2">
    <source>
        <dbReference type="ARBA" id="ARBA00010441"/>
    </source>
</evidence>
<name>A0A2H0V2B2_9BACT</name>
<evidence type="ECO:0000256" key="6">
    <source>
        <dbReference type="ARBA" id="ARBA00022989"/>
    </source>
</evidence>
<dbReference type="Gene3D" id="1.20.120.1760">
    <property type="match status" value="1"/>
</dbReference>
<feature type="transmembrane region" description="Helical" evidence="13">
    <location>
        <begin position="61"/>
        <end position="84"/>
    </location>
</feature>
<dbReference type="EMBL" id="PFAR01000023">
    <property type="protein sequence ID" value="PIR93241.1"/>
    <property type="molecule type" value="Genomic_DNA"/>
</dbReference>
<evidence type="ECO:0000256" key="12">
    <source>
        <dbReference type="RuleBase" id="RU003750"/>
    </source>
</evidence>
<evidence type="ECO:0000256" key="10">
    <source>
        <dbReference type="ARBA" id="ARBA00023264"/>
    </source>
</evidence>
<evidence type="ECO:0000256" key="4">
    <source>
        <dbReference type="ARBA" id="ARBA00022679"/>
    </source>
</evidence>
<dbReference type="InterPro" id="IPR050324">
    <property type="entry name" value="CDP-alcohol_PTase-I"/>
</dbReference>